<dbReference type="EMBL" id="MW865291">
    <property type="protein sequence ID" value="QZI86119.1"/>
    <property type="molecule type" value="Genomic_DNA"/>
</dbReference>
<name>A0AAE7XW00_9CAUD</name>
<gene>
    <name evidence="1" type="ORF">PODOV006v2_p0025</name>
</gene>
<keyword evidence="2" id="KW-1185">Reference proteome</keyword>
<accession>A0AAE7XW00</accession>
<evidence type="ECO:0000313" key="1">
    <source>
        <dbReference type="EMBL" id="QZI86119.1"/>
    </source>
</evidence>
<reference evidence="1" key="1">
    <citation type="submission" date="2021-03" db="EMBL/GenBank/DDBJ databases">
        <title>Rapid evolution of virus immunity in the wild.</title>
        <authorList>
            <person name="Piel D."/>
            <person name="Bruto M."/>
            <person name="Labreuche Y."/>
            <person name="Blanquart F."/>
            <person name="Chenivesse S."/>
            <person name="Lepanse S."/>
            <person name="James A."/>
            <person name="Garcia Cruz R."/>
            <person name="Dubert J."/>
            <person name="Petton B."/>
            <person name="Lieberman E."/>
            <person name="Wegner M.K."/>
            <person name="Hussain F.A."/>
            <person name="Kauffman K.K."/>
            <person name="Polz M.F."/>
            <person name="Gandon S."/>
            <person name="Bikard D."/>
            <person name="Le Roux F."/>
        </authorList>
    </citation>
    <scope>NUCLEOTIDE SEQUENCE</scope>
</reference>
<proteinExistence type="predicted"/>
<protein>
    <submittedName>
        <fullName evidence="1">Uncharacterized protein</fullName>
    </submittedName>
</protein>
<sequence length="89" mass="10230">MLAIKLIKKLQAVIASLKAKAVSKQTKKLERCAERTDEVQELCVKRIQFTEALKEQLEDRAYEKLESDTDKNEAERKEAARLLAEVNKL</sequence>
<organism evidence="1 2">
    <name type="scientific">Vibrio phage 15E36.1</name>
    <dbReference type="NCBI Taxonomy" id="2859290"/>
    <lineage>
        <taxon>Viruses</taxon>
        <taxon>Duplodnaviria</taxon>
        <taxon>Heunggongvirae</taxon>
        <taxon>Uroviricota</taxon>
        <taxon>Caudoviricetes</taxon>
        <taxon>Autographivirales</taxon>
        <taxon>Autosignataviridae</taxon>
        <taxon>Colwellvirinae</taxon>
        <taxon>Roscoffvirus</taxon>
        <taxon>Roscoffvirus rv15E36</taxon>
    </lineage>
</organism>
<evidence type="ECO:0000313" key="2">
    <source>
        <dbReference type="Proteomes" id="UP000828465"/>
    </source>
</evidence>
<dbReference type="Proteomes" id="UP000828465">
    <property type="component" value="Segment"/>
</dbReference>